<evidence type="ECO:0000313" key="1">
    <source>
        <dbReference type="EMBL" id="CAB4197896.1"/>
    </source>
</evidence>
<name>A0A6J5RUN8_9CAUD</name>
<dbReference type="EMBL" id="LR797270">
    <property type="protein sequence ID" value="CAB4197896.1"/>
    <property type="molecule type" value="Genomic_DNA"/>
</dbReference>
<accession>A0A6J5RUN8</accession>
<sequence length="54" mass="6087">MTKTKSSATPRGYKKMQCKYCNNISTRVDVNATAITCYQCTSKLADGHKLELRK</sequence>
<reference evidence="1" key="1">
    <citation type="submission" date="2020-05" db="EMBL/GenBank/DDBJ databases">
        <authorList>
            <person name="Chiriac C."/>
            <person name="Salcher M."/>
            <person name="Ghai R."/>
            <person name="Kavagutti S V."/>
        </authorList>
    </citation>
    <scope>NUCLEOTIDE SEQUENCE</scope>
</reference>
<protein>
    <submittedName>
        <fullName evidence="1">Uncharacterized protein</fullName>
    </submittedName>
</protein>
<proteinExistence type="predicted"/>
<organism evidence="1">
    <name type="scientific">uncultured Caudovirales phage</name>
    <dbReference type="NCBI Taxonomy" id="2100421"/>
    <lineage>
        <taxon>Viruses</taxon>
        <taxon>Duplodnaviria</taxon>
        <taxon>Heunggongvirae</taxon>
        <taxon>Uroviricota</taxon>
        <taxon>Caudoviricetes</taxon>
        <taxon>Peduoviridae</taxon>
        <taxon>Maltschvirus</taxon>
        <taxon>Maltschvirus maltsch</taxon>
    </lineage>
</organism>
<gene>
    <name evidence="1" type="ORF">UFOVP1307_37</name>
</gene>